<proteinExistence type="predicted"/>
<feature type="region of interest" description="Disordered" evidence="1">
    <location>
        <begin position="1"/>
        <end position="58"/>
    </location>
</feature>
<reference evidence="2 3" key="1">
    <citation type="submission" date="2024-01" db="EMBL/GenBank/DDBJ databases">
        <title>Genome assemblies of Stephania.</title>
        <authorList>
            <person name="Yang L."/>
        </authorList>
    </citation>
    <scope>NUCLEOTIDE SEQUENCE [LARGE SCALE GENOMIC DNA]</scope>
    <source>
        <strain evidence="2">QJT</strain>
        <tissue evidence="2">Leaf</tissue>
    </source>
</reference>
<sequence length="148" mass="17237">MEKQGCDENVRQRWRSEAASNGGAQTTEREKESERDFEMKERGHEEEKRKSPKVSHGGKEMEKTFNIYRVRKTAKLIEVSLSDKLESLWASKEPGYYEDGHFGVTYHLSILHGESFYSMFSFGFLNDMMFILFDETANLLTELLAYSN</sequence>
<gene>
    <name evidence="2" type="ORF">Sjap_020311</name>
</gene>
<accession>A0AAP0F381</accession>
<name>A0AAP0F381_9MAGN</name>
<feature type="compositionally biased region" description="Basic and acidic residues" evidence="1">
    <location>
        <begin position="1"/>
        <end position="16"/>
    </location>
</feature>
<dbReference type="AlphaFoldDB" id="A0AAP0F381"/>
<dbReference type="Proteomes" id="UP001417504">
    <property type="component" value="Unassembled WGS sequence"/>
</dbReference>
<evidence type="ECO:0000313" key="2">
    <source>
        <dbReference type="EMBL" id="KAK9103057.1"/>
    </source>
</evidence>
<evidence type="ECO:0000256" key="1">
    <source>
        <dbReference type="SAM" id="MobiDB-lite"/>
    </source>
</evidence>
<comment type="caution">
    <text evidence="2">The sequence shown here is derived from an EMBL/GenBank/DDBJ whole genome shotgun (WGS) entry which is preliminary data.</text>
</comment>
<protein>
    <submittedName>
        <fullName evidence="2">Uncharacterized protein</fullName>
    </submittedName>
</protein>
<keyword evidence="3" id="KW-1185">Reference proteome</keyword>
<dbReference type="EMBL" id="JBBNAE010000008">
    <property type="protein sequence ID" value="KAK9103057.1"/>
    <property type="molecule type" value="Genomic_DNA"/>
</dbReference>
<feature type="compositionally biased region" description="Basic and acidic residues" evidence="1">
    <location>
        <begin position="27"/>
        <end position="49"/>
    </location>
</feature>
<evidence type="ECO:0000313" key="3">
    <source>
        <dbReference type="Proteomes" id="UP001417504"/>
    </source>
</evidence>
<organism evidence="2 3">
    <name type="scientific">Stephania japonica</name>
    <dbReference type="NCBI Taxonomy" id="461633"/>
    <lineage>
        <taxon>Eukaryota</taxon>
        <taxon>Viridiplantae</taxon>
        <taxon>Streptophyta</taxon>
        <taxon>Embryophyta</taxon>
        <taxon>Tracheophyta</taxon>
        <taxon>Spermatophyta</taxon>
        <taxon>Magnoliopsida</taxon>
        <taxon>Ranunculales</taxon>
        <taxon>Menispermaceae</taxon>
        <taxon>Menispermoideae</taxon>
        <taxon>Cissampelideae</taxon>
        <taxon>Stephania</taxon>
    </lineage>
</organism>